<feature type="domain" description="Transposase Tc1-like" evidence="1">
    <location>
        <begin position="66"/>
        <end position="139"/>
    </location>
</feature>
<organism evidence="2 3">
    <name type="scientific">Curvularia clavata</name>
    <dbReference type="NCBI Taxonomy" id="95742"/>
    <lineage>
        <taxon>Eukaryota</taxon>
        <taxon>Fungi</taxon>
        <taxon>Dikarya</taxon>
        <taxon>Ascomycota</taxon>
        <taxon>Pezizomycotina</taxon>
        <taxon>Dothideomycetes</taxon>
        <taxon>Pleosporomycetidae</taxon>
        <taxon>Pleosporales</taxon>
        <taxon>Pleosporineae</taxon>
        <taxon>Pleosporaceae</taxon>
        <taxon>Curvularia</taxon>
    </lineage>
</organism>
<dbReference type="AlphaFoldDB" id="A0A9Q8ZB36"/>
<reference evidence="2" key="1">
    <citation type="submission" date="2021-12" db="EMBL/GenBank/DDBJ databases">
        <title>Curvularia clavata genome.</title>
        <authorList>
            <person name="Cao Y."/>
        </authorList>
    </citation>
    <scope>NUCLEOTIDE SEQUENCE</scope>
    <source>
        <strain evidence="2">Yc1106</strain>
    </source>
</reference>
<evidence type="ECO:0000259" key="1">
    <source>
        <dbReference type="Pfam" id="PF01498"/>
    </source>
</evidence>
<dbReference type="InterPro" id="IPR009057">
    <property type="entry name" value="Homeodomain-like_sf"/>
</dbReference>
<proteinExistence type="predicted"/>
<accession>A0A9Q8ZB36</accession>
<protein>
    <recommendedName>
        <fullName evidence="1">Transposase Tc1-like domain-containing protein</fullName>
    </recommendedName>
</protein>
<dbReference type="Proteomes" id="UP001056012">
    <property type="component" value="Chromosome 4"/>
</dbReference>
<evidence type="ECO:0000313" key="2">
    <source>
        <dbReference type="EMBL" id="USP79349.1"/>
    </source>
</evidence>
<dbReference type="GO" id="GO:0006313">
    <property type="term" value="P:DNA transposition"/>
    <property type="evidence" value="ECO:0007669"/>
    <property type="project" value="InterPro"/>
</dbReference>
<gene>
    <name evidence="2" type="ORF">yc1106_06623</name>
</gene>
<name>A0A9Q8ZB36_CURCL</name>
<dbReference type="OrthoDB" id="4968544at2759"/>
<keyword evidence="3" id="KW-1185">Reference proteome</keyword>
<dbReference type="GO" id="GO:0015074">
    <property type="term" value="P:DNA integration"/>
    <property type="evidence" value="ECO:0007669"/>
    <property type="project" value="InterPro"/>
</dbReference>
<dbReference type="EMBL" id="CP089277">
    <property type="protein sequence ID" value="USP79349.1"/>
    <property type="molecule type" value="Genomic_DNA"/>
</dbReference>
<evidence type="ECO:0000313" key="3">
    <source>
        <dbReference type="Proteomes" id="UP001056012"/>
    </source>
</evidence>
<sequence length="307" mass="35464">MSLTERNIAIGMLIAGAGYREVAEYFHRDATTIRRLHHKYNTTHITADRPRSGRPPVFSDRQKKIIRRIVRKTPKIHHKKLIDEAMFMIPSMPPLKRPCRRTLYRVLAKLNIHKYQCKGRPKLTAEHVKARYAFAQRYRQFPWHRRTIKFSDECSIQKGSGHQREWCFRYPDEKWKANMITELTPLQGPQQMSLVASESAGDRAFRNSCFPRLCGKNVLLLIDTEDASQVKMLKYKVRTDVEGDNLSILSHAPGVPIKQAYNEQGIKVLADYIEVMVGFVGQNRELIQTRDIASIVIGSIQGYTFAP</sequence>
<dbReference type="Pfam" id="PF01498">
    <property type="entry name" value="HTH_Tnp_Tc3_2"/>
    <property type="match status" value="1"/>
</dbReference>
<dbReference type="SUPFAM" id="SSF46689">
    <property type="entry name" value="Homeodomain-like"/>
    <property type="match status" value="1"/>
</dbReference>
<dbReference type="InterPro" id="IPR036397">
    <property type="entry name" value="RNaseH_sf"/>
</dbReference>
<dbReference type="GO" id="GO:0003677">
    <property type="term" value="F:DNA binding"/>
    <property type="evidence" value="ECO:0007669"/>
    <property type="project" value="InterPro"/>
</dbReference>
<dbReference type="Gene3D" id="3.30.420.10">
    <property type="entry name" value="Ribonuclease H-like superfamily/Ribonuclease H"/>
    <property type="match status" value="1"/>
</dbReference>
<dbReference type="InterPro" id="IPR002492">
    <property type="entry name" value="Transposase_Tc1-like"/>
</dbReference>
<dbReference type="VEuPathDB" id="FungiDB:yc1106_06623"/>